<name>A0A9W7BB07_9STRA</name>
<dbReference type="Gene3D" id="3.30.450.40">
    <property type="match status" value="1"/>
</dbReference>
<feature type="transmembrane region" description="Helical" evidence="5">
    <location>
        <begin position="206"/>
        <end position="230"/>
    </location>
</feature>
<dbReference type="SMART" id="SM00065">
    <property type="entry name" value="GAF"/>
    <property type="match status" value="1"/>
</dbReference>
<dbReference type="PANTHER" id="PTHR21706">
    <property type="entry name" value="TRANSMEMBRANE PROTEIN 65"/>
    <property type="match status" value="1"/>
</dbReference>
<dbReference type="InterPro" id="IPR003018">
    <property type="entry name" value="GAF"/>
</dbReference>
<feature type="transmembrane region" description="Helical" evidence="5">
    <location>
        <begin position="148"/>
        <end position="168"/>
    </location>
</feature>
<reference evidence="8" key="1">
    <citation type="journal article" date="2023" name="Commun. Biol.">
        <title>Genome analysis of Parmales, the sister group of diatoms, reveals the evolutionary specialization of diatoms from phago-mixotrophs to photoautotrophs.</title>
        <authorList>
            <person name="Ban H."/>
            <person name="Sato S."/>
            <person name="Yoshikawa S."/>
            <person name="Yamada K."/>
            <person name="Nakamura Y."/>
            <person name="Ichinomiya M."/>
            <person name="Sato N."/>
            <person name="Blanc-Mathieu R."/>
            <person name="Endo H."/>
            <person name="Kuwata A."/>
            <person name="Ogata H."/>
        </authorList>
    </citation>
    <scope>NUCLEOTIDE SEQUENCE [LARGE SCALE GENOMIC DNA]</scope>
    <source>
        <strain evidence="8">NIES 3701</strain>
    </source>
</reference>
<dbReference type="GO" id="GO:0016020">
    <property type="term" value="C:membrane"/>
    <property type="evidence" value="ECO:0007669"/>
    <property type="project" value="UniProtKB-SubCell"/>
</dbReference>
<dbReference type="OrthoDB" id="430821at2759"/>
<evidence type="ECO:0000256" key="2">
    <source>
        <dbReference type="ARBA" id="ARBA00022692"/>
    </source>
</evidence>
<dbReference type="Pfam" id="PF13185">
    <property type="entry name" value="GAF_2"/>
    <property type="match status" value="1"/>
</dbReference>
<feature type="domain" description="GAF" evidence="6">
    <location>
        <begin position="243"/>
        <end position="397"/>
    </location>
</feature>
<evidence type="ECO:0000313" key="7">
    <source>
        <dbReference type="EMBL" id="GMH87641.1"/>
    </source>
</evidence>
<comment type="subcellular location">
    <subcellularLocation>
        <location evidence="1">Membrane</location>
        <topology evidence="1">Multi-pass membrane protein</topology>
    </subcellularLocation>
</comment>
<dbReference type="InterPro" id="IPR019537">
    <property type="entry name" value="TMEM65"/>
</dbReference>
<evidence type="ECO:0000256" key="3">
    <source>
        <dbReference type="ARBA" id="ARBA00022989"/>
    </source>
</evidence>
<dbReference type="EMBL" id="BRXY01000331">
    <property type="protein sequence ID" value="GMH87641.1"/>
    <property type="molecule type" value="Genomic_DNA"/>
</dbReference>
<dbReference type="AlphaFoldDB" id="A0A9W7BB07"/>
<evidence type="ECO:0000313" key="8">
    <source>
        <dbReference type="Proteomes" id="UP001165085"/>
    </source>
</evidence>
<evidence type="ECO:0000256" key="4">
    <source>
        <dbReference type="ARBA" id="ARBA00023136"/>
    </source>
</evidence>
<protein>
    <recommendedName>
        <fullName evidence="6">GAF domain-containing protein</fullName>
    </recommendedName>
</protein>
<dbReference type="Pfam" id="PF10507">
    <property type="entry name" value="TMEM65"/>
    <property type="match status" value="1"/>
</dbReference>
<gene>
    <name evidence="7" type="ORF">TrST_g5999</name>
</gene>
<evidence type="ECO:0000259" key="6">
    <source>
        <dbReference type="SMART" id="SM00065"/>
    </source>
</evidence>
<evidence type="ECO:0000256" key="1">
    <source>
        <dbReference type="ARBA" id="ARBA00004141"/>
    </source>
</evidence>
<dbReference type="PANTHER" id="PTHR21706:SF15">
    <property type="entry name" value="TRANSMEMBRANE PROTEIN 65"/>
    <property type="match status" value="1"/>
</dbReference>
<dbReference type="SUPFAM" id="SSF55781">
    <property type="entry name" value="GAF domain-like"/>
    <property type="match status" value="1"/>
</dbReference>
<keyword evidence="2 5" id="KW-0812">Transmembrane</keyword>
<sequence length="428" mass="45415">MAFRALNRLKISSIISKASKARSLNGNYNITNPTTPRATPSAVRTGVRTGAVRCLTSNTKTASGAQVAPTELQLETLEALQSNPTLIPPTLLTQLSALASKHPSIIGNAAEPSKAQLHAFALSQAVPFVGFGIMDNAIMILSGDYIDMTLGVIFGISTLCAAAIGNILSDLAGVGLGTIIEDFASKLGLPDAKLSSSQMKLRSVRFAGQAGCAVGITIGCVIGMFPLLLIDSKKIEKKKKEAALDGIFLDVVDEAKQLVGAEATSLFVVENDHIYAKYVGGMKSDHIKEIRIPVGKGIAGRVALTGEPAIIYDVRSEPDFNSKFDNEGFITKSMVCTPVIDSEGNVIAVVQAINKISDEAGGRRRKGFNQKDLQVLQALGSHISVALQGLDAEDEGVRFKDTIKMLKETGGRVSGVSNERARRPLHKM</sequence>
<dbReference type="Proteomes" id="UP001165085">
    <property type="component" value="Unassembled WGS sequence"/>
</dbReference>
<dbReference type="InterPro" id="IPR029016">
    <property type="entry name" value="GAF-like_dom_sf"/>
</dbReference>
<keyword evidence="4 5" id="KW-0472">Membrane</keyword>
<keyword evidence="8" id="KW-1185">Reference proteome</keyword>
<organism evidence="7 8">
    <name type="scientific">Triparma strigata</name>
    <dbReference type="NCBI Taxonomy" id="1606541"/>
    <lineage>
        <taxon>Eukaryota</taxon>
        <taxon>Sar</taxon>
        <taxon>Stramenopiles</taxon>
        <taxon>Ochrophyta</taxon>
        <taxon>Bolidophyceae</taxon>
        <taxon>Parmales</taxon>
        <taxon>Triparmaceae</taxon>
        <taxon>Triparma</taxon>
    </lineage>
</organism>
<proteinExistence type="predicted"/>
<dbReference type="GO" id="GO:0005739">
    <property type="term" value="C:mitochondrion"/>
    <property type="evidence" value="ECO:0007669"/>
    <property type="project" value="TreeGrafter"/>
</dbReference>
<keyword evidence="3 5" id="KW-1133">Transmembrane helix</keyword>
<evidence type="ECO:0000256" key="5">
    <source>
        <dbReference type="SAM" id="Phobius"/>
    </source>
</evidence>
<comment type="caution">
    <text evidence="7">The sequence shown here is derived from an EMBL/GenBank/DDBJ whole genome shotgun (WGS) entry which is preliminary data.</text>
</comment>
<accession>A0A9W7BB07</accession>